<gene>
    <name evidence="5" type="ORF">COLO4_19675</name>
</gene>
<name>A0A1R3J456_9ROSI</name>
<dbReference type="InterPro" id="IPR029068">
    <property type="entry name" value="Glyas_Bleomycin-R_OHBP_Dase"/>
</dbReference>
<organism evidence="5 6">
    <name type="scientific">Corchorus olitorius</name>
    <dbReference type="NCBI Taxonomy" id="93759"/>
    <lineage>
        <taxon>Eukaryota</taxon>
        <taxon>Viridiplantae</taxon>
        <taxon>Streptophyta</taxon>
        <taxon>Embryophyta</taxon>
        <taxon>Tracheophyta</taxon>
        <taxon>Spermatophyta</taxon>
        <taxon>Magnoliopsida</taxon>
        <taxon>eudicotyledons</taxon>
        <taxon>Gunneridae</taxon>
        <taxon>Pentapetalae</taxon>
        <taxon>rosids</taxon>
        <taxon>malvids</taxon>
        <taxon>Malvales</taxon>
        <taxon>Malvaceae</taxon>
        <taxon>Grewioideae</taxon>
        <taxon>Apeibeae</taxon>
        <taxon>Corchorus</taxon>
    </lineage>
</organism>
<dbReference type="InterPro" id="IPR005956">
    <property type="entry name" value="4OHPhenylPyrv_dOase"/>
</dbReference>
<dbReference type="STRING" id="93759.A0A1R3J456"/>
<sequence>MQFVAKSDLSTGNMTHASHLLRSGELDFLFTALTLLPLLNPKTNLRRSILRKFWTNQSPYIPIWIWIEFLIYSSTGKKKVIIRPIHVPSQNLFSNSTAFIPTFDHSACCAFSASHGLGVRAIAIEVEVYRSRLHHLGLMSKDIFKTLRETRKRSFVGGFEFMSSPPPTYYKNLKNRARVGVIWIEIKDFKEKFDIL</sequence>
<dbReference type="AlphaFoldDB" id="A0A1R3J456"/>
<comment type="caution">
    <text evidence="5">The sequence shown here is derived from an EMBL/GenBank/DDBJ whole genome shotgun (WGS) entry which is preliminary data.</text>
</comment>
<evidence type="ECO:0000313" key="6">
    <source>
        <dbReference type="Proteomes" id="UP000187203"/>
    </source>
</evidence>
<dbReference type="GO" id="GO:0006572">
    <property type="term" value="P:L-tyrosine catabolic process"/>
    <property type="evidence" value="ECO:0007669"/>
    <property type="project" value="UniProtKB-KW"/>
</dbReference>
<keyword evidence="6" id="KW-1185">Reference proteome</keyword>
<dbReference type="Proteomes" id="UP000187203">
    <property type="component" value="Unassembled WGS sequence"/>
</dbReference>
<evidence type="ECO:0000256" key="4">
    <source>
        <dbReference type="ARBA" id="ARBA00023232"/>
    </source>
</evidence>
<evidence type="ECO:0000256" key="3">
    <source>
        <dbReference type="ARBA" id="ARBA00022878"/>
    </source>
</evidence>
<keyword evidence="4" id="KW-0585">Phenylalanine catabolism</keyword>
<comment type="pathway">
    <text evidence="1">Amino-acid degradation; L-phenylalanine degradation; acetoacetate and fumarate from L-phenylalanine: step 3/6.</text>
</comment>
<dbReference type="PANTHER" id="PTHR11959:SF1">
    <property type="entry name" value="4-HYDROXYPHENYLPYRUVATE DIOXYGENASE"/>
    <property type="match status" value="1"/>
</dbReference>
<evidence type="ECO:0000313" key="5">
    <source>
        <dbReference type="EMBL" id="OMO89604.1"/>
    </source>
</evidence>
<dbReference type="Gene3D" id="3.10.180.10">
    <property type="entry name" value="2,3-Dihydroxybiphenyl 1,2-Dioxygenase, domain 1"/>
    <property type="match status" value="2"/>
</dbReference>
<dbReference type="OrthoDB" id="414569at2759"/>
<evidence type="ECO:0000256" key="1">
    <source>
        <dbReference type="ARBA" id="ARBA00005162"/>
    </source>
</evidence>
<keyword evidence="3" id="KW-0828">Tyrosine catabolism</keyword>
<dbReference type="GO" id="GO:0003868">
    <property type="term" value="F:4-hydroxyphenylpyruvate dioxygenase activity"/>
    <property type="evidence" value="ECO:0007669"/>
    <property type="project" value="UniProtKB-EC"/>
</dbReference>
<reference evidence="6" key="1">
    <citation type="submission" date="2013-09" db="EMBL/GenBank/DDBJ databases">
        <title>Corchorus olitorius genome sequencing.</title>
        <authorList>
            <person name="Alam M."/>
            <person name="Haque M.S."/>
            <person name="Islam M.S."/>
            <person name="Emdad E.M."/>
            <person name="Islam M.M."/>
            <person name="Ahmed B."/>
            <person name="Halim A."/>
            <person name="Hossen Q.M.M."/>
            <person name="Hossain M.Z."/>
            <person name="Ahmed R."/>
            <person name="Khan M.M."/>
            <person name="Islam R."/>
            <person name="Rashid M.M."/>
            <person name="Khan S.A."/>
            <person name="Rahman M.S."/>
            <person name="Alam M."/>
            <person name="Yahiya A.S."/>
            <person name="Khan M.S."/>
            <person name="Azam M.S."/>
            <person name="Haque T."/>
            <person name="Lashkar M.Z.H."/>
            <person name="Akhand A.I."/>
            <person name="Morshed G."/>
            <person name="Roy S."/>
            <person name="Uddin K.S."/>
            <person name="Rabeya T."/>
            <person name="Hossain A.S."/>
            <person name="Chowdhury A."/>
            <person name="Snigdha A.R."/>
            <person name="Mortoza M.S."/>
            <person name="Matin S.A."/>
            <person name="Hoque S.M.E."/>
            <person name="Islam M.K."/>
            <person name="Roy D.K."/>
            <person name="Haider R."/>
            <person name="Moosa M.M."/>
            <person name="Elias S.M."/>
            <person name="Hasan A.M."/>
            <person name="Jahan S."/>
            <person name="Shafiuddin M."/>
            <person name="Mahmood N."/>
            <person name="Shommy N.S."/>
        </authorList>
    </citation>
    <scope>NUCLEOTIDE SEQUENCE [LARGE SCALE GENOMIC DNA]</scope>
    <source>
        <strain evidence="6">cv. O-4</strain>
    </source>
</reference>
<dbReference type="GO" id="GO:0006559">
    <property type="term" value="P:L-phenylalanine catabolic process"/>
    <property type="evidence" value="ECO:0007669"/>
    <property type="project" value="UniProtKB-KW"/>
</dbReference>
<evidence type="ECO:0000256" key="2">
    <source>
        <dbReference type="ARBA" id="ARBA00013222"/>
    </source>
</evidence>
<dbReference type="PANTHER" id="PTHR11959">
    <property type="entry name" value="4-HYDROXYPHENYLPYRUVATE DIOXYGENASE"/>
    <property type="match status" value="1"/>
</dbReference>
<accession>A0A1R3J456</accession>
<protein>
    <recommendedName>
        <fullName evidence="2">4-hydroxyphenylpyruvate dioxygenase</fullName>
        <ecNumber evidence="2">1.13.11.27</ecNumber>
    </recommendedName>
</protein>
<dbReference type="EC" id="1.13.11.27" evidence="2"/>
<dbReference type="EMBL" id="AWUE01016720">
    <property type="protein sequence ID" value="OMO89604.1"/>
    <property type="molecule type" value="Genomic_DNA"/>
</dbReference>
<dbReference type="SUPFAM" id="SSF54593">
    <property type="entry name" value="Glyoxalase/Bleomycin resistance protein/Dihydroxybiphenyl dioxygenase"/>
    <property type="match status" value="1"/>
</dbReference>
<proteinExistence type="predicted"/>